<reference evidence="2 3" key="1">
    <citation type="submission" date="2019-06" db="EMBL/GenBank/DDBJ databases">
        <title>Whole genome shotgun sequence of Corynebacterium variabile NBRC 15286.</title>
        <authorList>
            <person name="Hosoyama A."/>
            <person name="Uohara A."/>
            <person name="Ohji S."/>
            <person name="Ichikawa N."/>
        </authorList>
    </citation>
    <scope>NUCLEOTIDE SEQUENCE [LARGE SCALE GENOMIC DNA]</scope>
    <source>
        <strain evidence="2 3">NBRC 15286</strain>
    </source>
</reference>
<proteinExistence type="predicted"/>
<protein>
    <submittedName>
        <fullName evidence="2">Uncharacterized protein</fullName>
    </submittedName>
</protein>
<organism evidence="2 3">
    <name type="scientific">Corynebacterium variabile</name>
    <dbReference type="NCBI Taxonomy" id="1727"/>
    <lineage>
        <taxon>Bacteria</taxon>
        <taxon>Bacillati</taxon>
        <taxon>Actinomycetota</taxon>
        <taxon>Actinomycetes</taxon>
        <taxon>Mycobacteriales</taxon>
        <taxon>Corynebacteriaceae</taxon>
        <taxon>Corynebacterium</taxon>
    </lineage>
</organism>
<dbReference type="EMBL" id="BJNT01000013">
    <property type="protein sequence ID" value="GEC86466.1"/>
    <property type="molecule type" value="Genomic_DNA"/>
</dbReference>
<evidence type="ECO:0000313" key="2">
    <source>
        <dbReference type="EMBL" id="GEC86466.1"/>
    </source>
</evidence>
<evidence type="ECO:0000256" key="1">
    <source>
        <dbReference type="SAM" id="MobiDB-lite"/>
    </source>
</evidence>
<dbReference type="AlphaFoldDB" id="A0A4Y4C2W6"/>
<comment type="caution">
    <text evidence="2">The sequence shown here is derived from an EMBL/GenBank/DDBJ whole genome shotgun (WGS) entry which is preliminary data.</text>
</comment>
<evidence type="ECO:0000313" key="3">
    <source>
        <dbReference type="Proteomes" id="UP000319986"/>
    </source>
</evidence>
<accession>A0A4Y4C2W6</accession>
<name>A0A4Y4C2W6_9CORY</name>
<feature type="region of interest" description="Disordered" evidence="1">
    <location>
        <begin position="45"/>
        <end position="72"/>
    </location>
</feature>
<feature type="compositionally biased region" description="Basic and acidic residues" evidence="1">
    <location>
        <begin position="51"/>
        <end position="61"/>
    </location>
</feature>
<dbReference type="Proteomes" id="UP000319986">
    <property type="component" value="Unassembled WGS sequence"/>
</dbReference>
<gene>
    <name evidence="2" type="ORF">CVA01_17800</name>
</gene>
<sequence length="72" mass="7806">MIVMEAKPTFSRDAPHIPDSRKVLPDLTGNTFRDLGKCQIMARSAGNTFRGRADLPAKPRPDPGQTPAYPAG</sequence>